<organism evidence="2 3">
    <name type="scientific">Polypedilum vanderplanki</name>
    <name type="common">Sleeping chironomid midge</name>
    <dbReference type="NCBI Taxonomy" id="319348"/>
    <lineage>
        <taxon>Eukaryota</taxon>
        <taxon>Metazoa</taxon>
        <taxon>Ecdysozoa</taxon>
        <taxon>Arthropoda</taxon>
        <taxon>Hexapoda</taxon>
        <taxon>Insecta</taxon>
        <taxon>Pterygota</taxon>
        <taxon>Neoptera</taxon>
        <taxon>Endopterygota</taxon>
        <taxon>Diptera</taxon>
        <taxon>Nematocera</taxon>
        <taxon>Chironomoidea</taxon>
        <taxon>Chironomidae</taxon>
        <taxon>Chironominae</taxon>
        <taxon>Polypedilum</taxon>
        <taxon>Polypedilum</taxon>
    </lineage>
</organism>
<protein>
    <submittedName>
        <fullName evidence="2">Uncharacterized protein</fullName>
    </submittedName>
</protein>
<evidence type="ECO:0000313" key="2">
    <source>
        <dbReference type="EMBL" id="KAG5667412.1"/>
    </source>
</evidence>
<accession>A0A9J6BC47</accession>
<proteinExistence type="predicted"/>
<gene>
    <name evidence="2" type="ORF">PVAND_015393</name>
</gene>
<evidence type="ECO:0000256" key="1">
    <source>
        <dbReference type="SAM" id="MobiDB-lite"/>
    </source>
</evidence>
<feature type="compositionally biased region" description="Basic and acidic residues" evidence="1">
    <location>
        <begin position="30"/>
        <end position="55"/>
    </location>
</feature>
<feature type="region of interest" description="Disordered" evidence="1">
    <location>
        <begin position="1"/>
        <end position="66"/>
    </location>
</feature>
<reference evidence="2" key="1">
    <citation type="submission" date="2021-03" db="EMBL/GenBank/DDBJ databases">
        <title>Chromosome level genome of the anhydrobiotic midge Polypedilum vanderplanki.</title>
        <authorList>
            <person name="Yoshida Y."/>
            <person name="Kikawada T."/>
            <person name="Gusev O."/>
        </authorList>
    </citation>
    <scope>NUCLEOTIDE SEQUENCE</scope>
    <source>
        <strain evidence="2">NIAS01</strain>
        <tissue evidence="2">Whole body or cell culture</tissue>
    </source>
</reference>
<name>A0A9J6BC47_POLVA</name>
<dbReference type="Proteomes" id="UP001107558">
    <property type="component" value="Chromosome 4"/>
</dbReference>
<dbReference type="EMBL" id="JADBJN010000004">
    <property type="protein sequence ID" value="KAG5667412.1"/>
    <property type="molecule type" value="Genomic_DNA"/>
</dbReference>
<dbReference type="AlphaFoldDB" id="A0A9J6BC47"/>
<feature type="compositionally biased region" description="Basic and acidic residues" evidence="1">
    <location>
        <begin position="8"/>
        <end position="17"/>
    </location>
</feature>
<evidence type="ECO:0000313" key="3">
    <source>
        <dbReference type="Proteomes" id="UP001107558"/>
    </source>
</evidence>
<comment type="caution">
    <text evidence="2">The sequence shown here is derived from an EMBL/GenBank/DDBJ whole genome shotgun (WGS) entry which is preliminary data.</text>
</comment>
<sequence>MSANKGGKKGDEIKETLAAKGRRHLSYQQDNRKELVTPKNKDGEFEEMTKSDRRSNLNIDRKRRKQNAFASGRKNLLIEYGFTKGSKLEKDNADCNFPNQNLSYESDKIAKEISSTIEAISQSKKLISEQLNQITPMDDTRQRSLCTS</sequence>
<keyword evidence="3" id="KW-1185">Reference proteome</keyword>